<keyword evidence="2" id="KW-1185">Reference proteome</keyword>
<protein>
    <submittedName>
        <fullName evidence="1">Uncharacterized protein</fullName>
    </submittedName>
</protein>
<gene>
    <name evidence="1" type="ORF">THAOC_10207</name>
</gene>
<organism evidence="1 2">
    <name type="scientific">Thalassiosira oceanica</name>
    <name type="common">Marine diatom</name>
    <dbReference type="NCBI Taxonomy" id="159749"/>
    <lineage>
        <taxon>Eukaryota</taxon>
        <taxon>Sar</taxon>
        <taxon>Stramenopiles</taxon>
        <taxon>Ochrophyta</taxon>
        <taxon>Bacillariophyta</taxon>
        <taxon>Coscinodiscophyceae</taxon>
        <taxon>Thalassiosirophycidae</taxon>
        <taxon>Thalassiosirales</taxon>
        <taxon>Thalassiosiraceae</taxon>
        <taxon>Thalassiosira</taxon>
    </lineage>
</organism>
<dbReference type="Proteomes" id="UP000266841">
    <property type="component" value="Unassembled WGS sequence"/>
</dbReference>
<reference evidence="1 2" key="1">
    <citation type="journal article" date="2012" name="Genome Biol.">
        <title>Genome and low-iron response of an oceanic diatom adapted to chronic iron limitation.</title>
        <authorList>
            <person name="Lommer M."/>
            <person name="Specht M."/>
            <person name="Roy A.S."/>
            <person name="Kraemer L."/>
            <person name="Andreson R."/>
            <person name="Gutowska M.A."/>
            <person name="Wolf J."/>
            <person name="Bergner S.V."/>
            <person name="Schilhabel M.B."/>
            <person name="Klostermeier U.C."/>
            <person name="Beiko R.G."/>
            <person name="Rosenstiel P."/>
            <person name="Hippler M."/>
            <person name="Laroche J."/>
        </authorList>
    </citation>
    <scope>NUCLEOTIDE SEQUENCE [LARGE SCALE GENOMIC DNA]</scope>
    <source>
        <strain evidence="1 2">CCMP1005</strain>
    </source>
</reference>
<proteinExistence type="predicted"/>
<comment type="caution">
    <text evidence="1">The sequence shown here is derived from an EMBL/GenBank/DDBJ whole genome shotgun (WGS) entry which is preliminary data.</text>
</comment>
<dbReference type="OrthoDB" id="55737at2759"/>
<dbReference type="EMBL" id="AGNL01011118">
    <property type="protein sequence ID" value="EJK68599.1"/>
    <property type="molecule type" value="Genomic_DNA"/>
</dbReference>
<evidence type="ECO:0000313" key="2">
    <source>
        <dbReference type="Proteomes" id="UP000266841"/>
    </source>
</evidence>
<accession>K0SUI5</accession>
<name>K0SUI5_THAOC</name>
<evidence type="ECO:0000313" key="1">
    <source>
        <dbReference type="EMBL" id="EJK68599.1"/>
    </source>
</evidence>
<dbReference type="AlphaFoldDB" id="K0SUI5"/>
<sequence length="151" mass="16568">PSIGPTRGGEAMEELDSPYRRVLPLCRPSRWGAQSQEIIGMKTSPKGDGSRQFNPESAARPLSGLNFRFSFGRRLHADIFLAWARSYAKRVACYDNPSGGPWTIPHWTGNVFPIVAGAFGEVNEDASKLITNLARLTAETDFGKSMSPLAR</sequence>
<feature type="non-terminal residue" evidence="1">
    <location>
        <position position="1"/>
    </location>
</feature>